<dbReference type="STRING" id="1121899.GCA_000430025_01056"/>
<dbReference type="eggNOG" id="ENOG502ZZGC">
    <property type="taxonomic scope" value="Bacteria"/>
</dbReference>
<gene>
    <name evidence="1" type="ORF">Q764_00920</name>
</gene>
<evidence type="ECO:0000313" key="2">
    <source>
        <dbReference type="Proteomes" id="UP000030121"/>
    </source>
</evidence>
<dbReference type="OrthoDB" id="1376522at2"/>
<sequence>MALLRNYGFTTTLDSGEFEFSFEIPDNCNFSTTYDATKNLYTVSIQLNSGQSQPSSTFVTESCNFNDSNGVLNLRFQQTLNGVTSTRPKVIVDSN</sequence>
<protein>
    <submittedName>
        <fullName evidence="1">Uncharacterized protein</fullName>
    </submittedName>
</protein>
<dbReference type="AlphaFoldDB" id="A0A0A2MDI7"/>
<comment type="caution">
    <text evidence="1">The sequence shown here is derived from an EMBL/GenBank/DDBJ whole genome shotgun (WGS) entry which is preliminary data.</text>
</comment>
<accession>A0A0A2MDI7</accession>
<reference evidence="1 2" key="1">
    <citation type="submission" date="2013-09" db="EMBL/GenBank/DDBJ databases">
        <authorList>
            <person name="Zeng Z."/>
            <person name="Chen C."/>
        </authorList>
    </citation>
    <scope>NUCLEOTIDE SEQUENCE [LARGE SCALE GENOMIC DNA]</scope>
    <source>
        <strain evidence="1 2">GH29-5</strain>
    </source>
</reference>
<proteinExistence type="predicted"/>
<evidence type="ECO:0000313" key="1">
    <source>
        <dbReference type="EMBL" id="KGO90717.1"/>
    </source>
</evidence>
<organism evidence="1 2">
    <name type="scientific">Flavobacterium suncheonense GH29-5 = DSM 17707</name>
    <dbReference type="NCBI Taxonomy" id="1121899"/>
    <lineage>
        <taxon>Bacteria</taxon>
        <taxon>Pseudomonadati</taxon>
        <taxon>Bacteroidota</taxon>
        <taxon>Flavobacteriia</taxon>
        <taxon>Flavobacteriales</taxon>
        <taxon>Flavobacteriaceae</taxon>
        <taxon>Flavobacterium</taxon>
    </lineage>
</organism>
<keyword evidence="2" id="KW-1185">Reference proteome</keyword>
<name>A0A0A2MDI7_9FLAO</name>
<dbReference type="Proteomes" id="UP000030121">
    <property type="component" value="Unassembled WGS sequence"/>
</dbReference>
<dbReference type="EMBL" id="JRLW01000001">
    <property type="protein sequence ID" value="KGO90717.1"/>
    <property type="molecule type" value="Genomic_DNA"/>
</dbReference>
<dbReference type="RefSeq" id="WP_026979815.1">
    <property type="nucleotide sequence ID" value="NZ_AUCZ01000004.1"/>
</dbReference>